<proteinExistence type="predicted"/>
<protein>
    <submittedName>
        <fullName evidence="1">Uncharacterized protein</fullName>
    </submittedName>
</protein>
<accession>A0A8D8SLD5</accession>
<name>A0A8D8SLD5_9HEMI</name>
<reference evidence="1" key="1">
    <citation type="submission" date="2021-05" db="EMBL/GenBank/DDBJ databases">
        <authorList>
            <person name="Alioto T."/>
            <person name="Alioto T."/>
            <person name="Gomez Garrido J."/>
        </authorList>
    </citation>
    <scope>NUCLEOTIDE SEQUENCE</scope>
</reference>
<sequence length="309" mass="35560">MVSYNCNVSTIYTFNDLSPNNSNFTSSSSRRTTNCNVHVFKCLYLVFIQKSNPTHNIFRLDYCCHVTVKCLYTFHVFDFCTITNRCRVKTSFLGVLFFCTFPFNRKGGISFIFNFRMVTTITTAYNVFHCCNVTFNSVNSSLFHFLDVCTITLNISVDRFFFTDVLCFCTHIFNCTARTRFFSGFYLCNCTVNCKISISFSSALYIGTCAWSCIIRSKFEFPQMVGYIDVFRTFAVDVGHCFSKLIGYRVGGGCSFCLYFCADFTSYSMQVFAVNISVDRIFFTVALYFCTHIFNCRARTRFISFSSAL</sequence>
<dbReference type="AlphaFoldDB" id="A0A8D8SLD5"/>
<dbReference type="EMBL" id="HBUF01223062">
    <property type="protein sequence ID" value="CAG6670305.1"/>
    <property type="molecule type" value="Transcribed_RNA"/>
</dbReference>
<evidence type="ECO:0000313" key="1">
    <source>
        <dbReference type="EMBL" id="CAG6670305.1"/>
    </source>
</evidence>
<organism evidence="1">
    <name type="scientific">Cacopsylla melanoneura</name>
    <dbReference type="NCBI Taxonomy" id="428564"/>
    <lineage>
        <taxon>Eukaryota</taxon>
        <taxon>Metazoa</taxon>
        <taxon>Ecdysozoa</taxon>
        <taxon>Arthropoda</taxon>
        <taxon>Hexapoda</taxon>
        <taxon>Insecta</taxon>
        <taxon>Pterygota</taxon>
        <taxon>Neoptera</taxon>
        <taxon>Paraneoptera</taxon>
        <taxon>Hemiptera</taxon>
        <taxon>Sternorrhyncha</taxon>
        <taxon>Psylloidea</taxon>
        <taxon>Psyllidae</taxon>
        <taxon>Psyllinae</taxon>
        <taxon>Cacopsylla</taxon>
    </lineage>
</organism>